<feature type="compositionally biased region" description="Basic and acidic residues" evidence="1">
    <location>
        <begin position="966"/>
        <end position="977"/>
    </location>
</feature>
<feature type="compositionally biased region" description="Polar residues" evidence="1">
    <location>
        <begin position="1496"/>
        <end position="1511"/>
    </location>
</feature>
<dbReference type="OrthoDB" id="5365701at2759"/>
<feature type="region of interest" description="Disordered" evidence="1">
    <location>
        <begin position="1048"/>
        <end position="1276"/>
    </location>
</feature>
<feature type="region of interest" description="Disordered" evidence="1">
    <location>
        <begin position="718"/>
        <end position="1005"/>
    </location>
</feature>
<accession>A0A9P5GUE6</accession>
<feature type="region of interest" description="Disordered" evidence="1">
    <location>
        <begin position="1599"/>
        <end position="1624"/>
    </location>
</feature>
<feature type="compositionally biased region" description="Basic residues" evidence="1">
    <location>
        <begin position="2179"/>
        <end position="2189"/>
    </location>
</feature>
<feature type="compositionally biased region" description="Basic and acidic residues" evidence="1">
    <location>
        <begin position="802"/>
        <end position="812"/>
    </location>
</feature>
<feature type="compositionally biased region" description="Basic and acidic residues" evidence="1">
    <location>
        <begin position="1606"/>
        <end position="1624"/>
    </location>
</feature>
<feature type="compositionally biased region" description="Low complexity" evidence="1">
    <location>
        <begin position="951"/>
        <end position="961"/>
    </location>
</feature>
<organism evidence="2 3">
    <name type="scientific">Cylindrodendrum hubeiense</name>
    <dbReference type="NCBI Taxonomy" id="595255"/>
    <lineage>
        <taxon>Eukaryota</taxon>
        <taxon>Fungi</taxon>
        <taxon>Dikarya</taxon>
        <taxon>Ascomycota</taxon>
        <taxon>Pezizomycotina</taxon>
        <taxon>Sordariomycetes</taxon>
        <taxon>Hypocreomycetidae</taxon>
        <taxon>Hypocreales</taxon>
        <taxon>Nectriaceae</taxon>
        <taxon>Cylindrodendrum</taxon>
    </lineage>
</organism>
<feature type="region of interest" description="Disordered" evidence="1">
    <location>
        <begin position="139"/>
        <end position="372"/>
    </location>
</feature>
<feature type="compositionally biased region" description="Basic and acidic residues" evidence="1">
    <location>
        <begin position="338"/>
        <end position="367"/>
    </location>
</feature>
<feature type="compositionally biased region" description="Basic and acidic residues" evidence="1">
    <location>
        <begin position="96"/>
        <end position="105"/>
    </location>
</feature>
<feature type="compositionally biased region" description="Polar residues" evidence="1">
    <location>
        <begin position="40"/>
        <end position="50"/>
    </location>
</feature>
<feature type="compositionally biased region" description="Basic and acidic residues" evidence="1">
    <location>
        <begin position="834"/>
        <end position="849"/>
    </location>
</feature>
<gene>
    <name evidence="2" type="ORF">G7Z17_g13022</name>
</gene>
<feature type="compositionally biased region" description="Basic and acidic residues" evidence="1">
    <location>
        <begin position="904"/>
        <end position="918"/>
    </location>
</feature>
<feature type="region of interest" description="Disordered" evidence="1">
    <location>
        <begin position="1864"/>
        <end position="1894"/>
    </location>
</feature>
<feature type="compositionally biased region" description="Basic and acidic residues" evidence="1">
    <location>
        <begin position="723"/>
        <end position="746"/>
    </location>
</feature>
<name>A0A9P5GUE6_9HYPO</name>
<sequence>MAGQQIVTGSSQPIQPTTDVAVNPFQYQVADDAFMIPKLNTPQRPLTPTVVTVDREPNFDDSPPRTSAADARLSRKDSYEIEKMVEDYRQGNQDASRYKDPREGHEYEEEEHQARSIFDQAKHATIPVAAAAFASAIAVEEERSREQRKGKSSEDSSRDSSRPRDVVQDEADKYYRESVIARKIASDEMRSRSTSPEPSVVDKWRDTSIETITIVTPPDLEDKEPKTSRYDGPNADVRIDNKIFPHEESRFRSSSRDLDAPTFQSRDPSAERERPLLNLVYPTPVPSREPSPIPDEREITREVEESTSNSEVDIITIGPKGEVIHGTPTAKSVSWGENETKSFEVESPEGRSDSEGYVRSENSDKPRPRLNKASRWGAIAAAMAVSSKEPINEPDVELPSAKDSELTRSSPDEARDVPVHSAQIYADDASQEPPVPGPKPTSPRTEYMPGGYADDIEFAATLAAGLKDTGFNPDMVIEDPTYARRESPPGVQDANGDSWYKTPYSETVPDFTGIPASKQAPDSGFILGEVETPQESTSAPTDSEREQPFDYLAETQPSETPGSPSDEVAARVDDVSPQRPSKREQRKRDKVVVVQDDETSRVIDPEPVQPREVGETYWEDVGRHRSKKHHISRDYDDGEGSRVSAPIESHHDRHSAREYSSRDVRSDDEWDAPKHDRRDDPKHDKRDAPKHDKRRRDSDTGDLSRFVAPAAALGALALAGHHLAKDNRSRSRSRESRRHNERDISRKSKHKRSRDVDDWDASQVSAPVESSHRRRSSRNVPSRDVQSDDEWDAPRSSKRHSRDRDYYNEDGSRVQALVGEYERHSSRNSPSRESPSRDRISDDEWDTPKKSSRSRSKRDSATYDSPTRSVAPSEISVRSSSSRRSKKDKRRSGTEEDFYGPRDSPTDRRRDHFDDRDVSSVVSESRGDDRHREGGHRRSKSSRFDDDDVKSVVSAPGSGSSRRSRDHKDRRDPEKRSSGVFSSIFKSSSHKDGKRDSFLDNADTLGAGVGLAGAVAAAARFNASEPLSDEEHEAYSDIRRIRSFDTFDPEVAPRAIKPAIDPQYGDLLPLPPSEPGSPYSSPGELPSLPDSRPDTPPELRAFKHEVLTHQRRRSHDIPTKTPSHTAIPIQLRLGNRSSPQSPIGYRSSPPAGSPVVTTADYSPSSSRRGIRPTSWDSSREFKPLYLLEQSRNIPPLDEAELPELPPSEASERDSPEPETHRRNDYFGPSLHDIHFADPGLQIDTSIPPTARSDEDAGSGESTPRAEFRPEFPFLAPMETTAPEYSRELVLTDEPHMGISQEPLIQGPELYHPVPTFMDAAVPEYSHERVLIEEPPMNVSYEPLLKGLELAPAPVETSEPESSRELDEPPMDVPQEPELPALAPIEVIEPESSRKPDELPVDTPQESSTEGPEPELPAPAPIEVIEPESSAPAPIGTVEPESARELVLTDEPPMDAPPNPEPEWSKPEPAAASKGGWGSSLFNFRTPSLRTALLNFTPPSLRTAETTPTRQSVPDDGIDGLTSADEDLSDASDGYLEDQVPKAPAYTLREVPSAEQQFANEATLHRIVDEVVPEVTSKATTEAVPKSIVEPVVEPATELATEPVVEEITRETTPKPVEPTEPRVEAVEIVKEPTRADISRELVSELIAEPVPDIPTELSDEPLTVELPREIPEPIIEPTIEAKIPEPIVEPIVEAIPDIPKVLNDEPVAEELSREIIPEPTVEAIIEPTVEAIPDIPTIIGDEPLTEELSREIPEPIVEPIVEAIPNIPTVLSDESVTEELSREIIPEPVIEAVSQPGSEPPIEPTSELVTEPVRELAAEVALEASVEPPTEPVSELVTEPASEPIPEAVAEGDIEPPAVPVSETAEVAVEPATEPTTETATKPAENEYTKEAWESIPGKERKKIRKNLKKIGLELVLIDSVPAPASTSAPVEEDPREVETPKDEEVISVEEPGLKDESTELEKTEEKPTAAVEEPVEVLPESDALEKDITTTPEHEGPLPKALEDTSPSEQEPDTLATDRSLDAIVESEMVTPSSDPQGPETTPSETLPTEDVVEASREPSTDVAEVDTSQTQPKKSKKKKKGKAAAAMEDKPVHTEPVAVDVKSSFDDLPPSEQEPDTVDAERRVDAIIEPEMVTSSSDSQGPVTIPSETLPTEDTVEASRELSTDVAEVDTSQPQPKKSKKKKKKSKAAAAMEDEPVHTEPMCTCPRN</sequence>
<feature type="compositionally biased region" description="Basic and acidic residues" evidence="1">
    <location>
        <begin position="648"/>
        <end position="699"/>
    </location>
</feature>
<feature type="compositionally biased region" description="Basic and acidic residues" evidence="1">
    <location>
        <begin position="989"/>
        <end position="998"/>
    </location>
</feature>
<feature type="compositionally biased region" description="Low complexity" evidence="1">
    <location>
        <begin position="978"/>
        <end position="987"/>
    </location>
</feature>
<feature type="compositionally biased region" description="Low complexity" evidence="1">
    <location>
        <begin position="2040"/>
        <end position="2051"/>
    </location>
</feature>
<feature type="region of interest" description="Disordered" evidence="1">
    <location>
        <begin position="1787"/>
        <end position="1810"/>
    </location>
</feature>
<feature type="compositionally biased region" description="Low complexity" evidence="1">
    <location>
        <begin position="1864"/>
        <end position="1883"/>
    </location>
</feature>
<dbReference type="EMBL" id="JAANBB010000666">
    <property type="protein sequence ID" value="KAF7536607.1"/>
    <property type="molecule type" value="Genomic_DNA"/>
</dbReference>
<evidence type="ECO:0000313" key="3">
    <source>
        <dbReference type="Proteomes" id="UP000722485"/>
    </source>
</evidence>
<proteinExistence type="predicted"/>
<protein>
    <recommendedName>
        <fullName evidence="4">Involucrin repeat protein</fullName>
    </recommendedName>
</protein>
<feature type="compositionally biased region" description="Basic and acidic residues" evidence="1">
    <location>
        <begin position="72"/>
        <end position="89"/>
    </location>
</feature>
<feature type="region of interest" description="Disordered" evidence="1">
    <location>
        <begin position="1495"/>
        <end position="1534"/>
    </location>
</feature>
<feature type="compositionally biased region" description="Polar residues" evidence="1">
    <location>
        <begin position="2135"/>
        <end position="2154"/>
    </location>
</feature>
<keyword evidence="3" id="KW-1185">Reference proteome</keyword>
<feature type="compositionally biased region" description="Basic and acidic residues" evidence="1">
    <location>
        <begin position="294"/>
        <end position="304"/>
    </location>
</feature>
<feature type="compositionally biased region" description="Basic and acidic residues" evidence="1">
    <location>
        <begin position="237"/>
        <end position="259"/>
    </location>
</feature>
<feature type="compositionally biased region" description="Basic and acidic residues" evidence="1">
    <location>
        <begin position="400"/>
        <end position="418"/>
    </location>
</feature>
<feature type="compositionally biased region" description="Basic residues" evidence="1">
    <location>
        <begin position="2075"/>
        <end position="2084"/>
    </location>
</feature>
<feature type="compositionally biased region" description="Basic residues" evidence="1">
    <location>
        <begin position="881"/>
        <end position="890"/>
    </location>
</feature>
<evidence type="ECO:0008006" key="4">
    <source>
        <dbReference type="Google" id="ProtNLM"/>
    </source>
</evidence>
<evidence type="ECO:0000313" key="2">
    <source>
        <dbReference type="EMBL" id="KAF7536607.1"/>
    </source>
</evidence>
<feature type="compositionally biased region" description="Low complexity" evidence="1">
    <location>
        <begin position="1076"/>
        <end position="1089"/>
    </location>
</feature>
<evidence type="ECO:0000256" key="1">
    <source>
        <dbReference type="SAM" id="MobiDB-lite"/>
    </source>
</evidence>
<comment type="caution">
    <text evidence="2">The sequence shown here is derived from an EMBL/GenBank/DDBJ whole genome shotgun (WGS) entry which is preliminary data.</text>
</comment>
<feature type="compositionally biased region" description="Basic and acidic residues" evidence="1">
    <location>
        <begin position="1091"/>
        <end position="1108"/>
    </location>
</feature>
<feature type="compositionally biased region" description="Basic and acidic residues" evidence="1">
    <location>
        <begin position="568"/>
        <end position="591"/>
    </location>
</feature>
<reference evidence="2" key="1">
    <citation type="submission" date="2020-03" db="EMBL/GenBank/DDBJ databases">
        <title>Draft Genome Sequence of Cylindrodendrum hubeiense.</title>
        <authorList>
            <person name="Buettner E."/>
            <person name="Kellner H."/>
        </authorList>
    </citation>
    <scope>NUCLEOTIDE SEQUENCE</scope>
    <source>
        <strain evidence="2">IHI 201604</strain>
    </source>
</reference>
<feature type="region of interest" description="Disordered" evidence="1">
    <location>
        <begin position="384"/>
        <end position="451"/>
    </location>
</feature>
<feature type="compositionally biased region" description="Basic and acidic residues" evidence="1">
    <location>
        <begin position="1209"/>
        <end position="1224"/>
    </location>
</feature>
<feature type="compositionally biased region" description="Basic and acidic residues" evidence="1">
    <location>
        <begin position="1884"/>
        <end position="1894"/>
    </location>
</feature>
<feature type="compositionally biased region" description="Polar residues" evidence="1">
    <location>
        <begin position="1155"/>
        <end position="1167"/>
    </location>
</feature>
<feature type="region of interest" description="Disordered" evidence="1">
    <location>
        <begin position="39"/>
        <end position="118"/>
    </location>
</feature>
<dbReference type="Proteomes" id="UP000722485">
    <property type="component" value="Unassembled WGS sequence"/>
</dbReference>
<feature type="region of interest" description="Disordered" evidence="1">
    <location>
        <begin position="481"/>
        <end position="703"/>
    </location>
</feature>
<feature type="compositionally biased region" description="Basic and acidic residues" evidence="1">
    <location>
        <begin position="140"/>
        <end position="191"/>
    </location>
</feature>
<feature type="compositionally biased region" description="Basic and acidic residues" evidence="1">
    <location>
        <begin position="1984"/>
        <end position="2004"/>
    </location>
</feature>
<feature type="region of interest" description="Disordered" evidence="1">
    <location>
        <begin position="1349"/>
        <end position="1480"/>
    </location>
</feature>
<feature type="compositionally biased region" description="Pro residues" evidence="1">
    <location>
        <begin position="283"/>
        <end position="293"/>
    </location>
</feature>
<feature type="region of interest" description="Disordered" evidence="1">
    <location>
        <begin position="1922"/>
        <end position="2210"/>
    </location>
</feature>
<feature type="compositionally biased region" description="Basic and acidic residues" evidence="1">
    <location>
        <begin position="1952"/>
        <end position="1968"/>
    </location>
</feature>